<dbReference type="PANTHER" id="PTHR47215:SF1">
    <property type="entry name" value="F9L1.8 PROTEIN"/>
    <property type="match status" value="1"/>
</dbReference>
<accession>A0A445EH21</accession>
<name>A0A445EH21_ARAHY</name>
<proteinExistence type="predicted"/>
<reference evidence="1 2" key="1">
    <citation type="submission" date="2019-01" db="EMBL/GenBank/DDBJ databases">
        <title>Sequencing of cultivated peanut Arachis hypogaea provides insights into genome evolution and oil improvement.</title>
        <authorList>
            <person name="Chen X."/>
        </authorList>
    </citation>
    <scope>NUCLEOTIDE SEQUENCE [LARGE SCALE GENOMIC DNA]</scope>
    <source>
        <strain evidence="2">cv. Fuhuasheng</strain>
        <tissue evidence="1">Leaves</tissue>
    </source>
</reference>
<dbReference type="PANTHER" id="PTHR47215">
    <property type="match status" value="1"/>
</dbReference>
<gene>
    <name evidence="1" type="ORF">Ahy_A02g009418</name>
</gene>
<comment type="caution">
    <text evidence="1">The sequence shown here is derived from an EMBL/GenBank/DDBJ whole genome shotgun (WGS) entry which is preliminary data.</text>
</comment>
<evidence type="ECO:0000313" key="2">
    <source>
        <dbReference type="Proteomes" id="UP000289738"/>
    </source>
</evidence>
<evidence type="ECO:0000313" key="1">
    <source>
        <dbReference type="EMBL" id="RYR74701.1"/>
    </source>
</evidence>
<keyword evidence="2" id="KW-1185">Reference proteome</keyword>
<dbReference type="EMBL" id="SDMP01000002">
    <property type="protein sequence ID" value="RYR74701.1"/>
    <property type="molecule type" value="Genomic_DNA"/>
</dbReference>
<protein>
    <submittedName>
        <fullName evidence="1">Uncharacterized protein</fullName>
    </submittedName>
</protein>
<dbReference type="AlphaFoldDB" id="A0A445EH21"/>
<organism evidence="1 2">
    <name type="scientific">Arachis hypogaea</name>
    <name type="common">Peanut</name>
    <dbReference type="NCBI Taxonomy" id="3818"/>
    <lineage>
        <taxon>Eukaryota</taxon>
        <taxon>Viridiplantae</taxon>
        <taxon>Streptophyta</taxon>
        <taxon>Embryophyta</taxon>
        <taxon>Tracheophyta</taxon>
        <taxon>Spermatophyta</taxon>
        <taxon>Magnoliopsida</taxon>
        <taxon>eudicotyledons</taxon>
        <taxon>Gunneridae</taxon>
        <taxon>Pentapetalae</taxon>
        <taxon>rosids</taxon>
        <taxon>fabids</taxon>
        <taxon>Fabales</taxon>
        <taxon>Fabaceae</taxon>
        <taxon>Papilionoideae</taxon>
        <taxon>50 kb inversion clade</taxon>
        <taxon>dalbergioids sensu lato</taxon>
        <taxon>Dalbergieae</taxon>
        <taxon>Pterocarpus clade</taxon>
        <taxon>Arachis</taxon>
    </lineage>
</organism>
<dbReference type="Proteomes" id="UP000289738">
    <property type="component" value="Chromosome A02"/>
</dbReference>
<sequence>MPPHPNPMPSPPPQSSFVASPPHVPFVCQDTTLWTPTLLSQLVESIAESFFHIAVDTSVMPNLVESHTRAGQYLQLRVSNTLNSVIFAIPSPPKLAFARGAFEFSMKNVKGSTVEALCVLKRGDVVELSSVMENGFGIIRLDSPEKFDIVTIFATRDNEAGFVKLKVRVVVEEEEEEKKEEIL</sequence>
<dbReference type="STRING" id="3818.A0A445EH21"/>